<dbReference type="AlphaFoldDB" id="A0AAN7M5T1"/>
<evidence type="ECO:0000313" key="1">
    <source>
        <dbReference type="EMBL" id="KAK4799815.1"/>
    </source>
</evidence>
<dbReference type="PANTHER" id="PTHR48238:SF1">
    <property type="entry name" value="(RAPE) HYPOTHETICAL PROTEIN"/>
    <property type="match status" value="1"/>
</dbReference>
<gene>
    <name evidence="1" type="ORF">SAY86_025180</name>
</gene>
<sequence length="218" mass="24555">MKKKRRRIRSDYREVPEMFGRVRISSTSPDDLERSTAKLLKHDSLSIYESTLLKLRVGSQRAKYDPLLPKDMHNENDEMTMEVDNDYSTILCPESVMPPRHATTTGDDGDDSCGNTSSRSSVCPGAFSSKRHSCSRKTVSIHHMFSRYKDSKTASPSCDQMMTRQNNYPPSVLSNPGKHFCPLDKDQQLETECIGSIAVSSMPSSDLDRESISELHSL</sequence>
<evidence type="ECO:0000313" key="2">
    <source>
        <dbReference type="Proteomes" id="UP001346149"/>
    </source>
</evidence>
<dbReference type="EMBL" id="JAXQNO010000004">
    <property type="protein sequence ID" value="KAK4799815.1"/>
    <property type="molecule type" value="Genomic_DNA"/>
</dbReference>
<keyword evidence="2" id="KW-1185">Reference proteome</keyword>
<accession>A0AAN7M5T1</accession>
<organism evidence="1 2">
    <name type="scientific">Trapa natans</name>
    <name type="common">Water chestnut</name>
    <dbReference type="NCBI Taxonomy" id="22666"/>
    <lineage>
        <taxon>Eukaryota</taxon>
        <taxon>Viridiplantae</taxon>
        <taxon>Streptophyta</taxon>
        <taxon>Embryophyta</taxon>
        <taxon>Tracheophyta</taxon>
        <taxon>Spermatophyta</taxon>
        <taxon>Magnoliopsida</taxon>
        <taxon>eudicotyledons</taxon>
        <taxon>Gunneridae</taxon>
        <taxon>Pentapetalae</taxon>
        <taxon>rosids</taxon>
        <taxon>malvids</taxon>
        <taxon>Myrtales</taxon>
        <taxon>Lythraceae</taxon>
        <taxon>Trapa</taxon>
    </lineage>
</organism>
<dbReference type="Proteomes" id="UP001346149">
    <property type="component" value="Unassembled WGS sequence"/>
</dbReference>
<proteinExistence type="predicted"/>
<reference evidence="1 2" key="1">
    <citation type="journal article" date="2023" name="Hortic Res">
        <title>Pangenome of water caltrop reveals structural variations and asymmetric subgenome divergence after allopolyploidization.</title>
        <authorList>
            <person name="Zhang X."/>
            <person name="Chen Y."/>
            <person name="Wang L."/>
            <person name="Yuan Y."/>
            <person name="Fang M."/>
            <person name="Shi L."/>
            <person name="Lu R."/>
            <person name="Comes H.P."/>
            <person name="Ma Y."/>
            <person name="Chen Y."/>
            <person name="Huang G."/>
            <person name="Zhou Y."/>
            <person name="Zheng Z."/>
            <person name="Qiu Y."/>
        </authorList>
    </citation>
    <scope>NUCLEOTIDE SEQUENCE [LARGE SCALE GENOMIC DNA]</scope>
    <source>
        <strain evidence="1">F231</strain>
    </source>
</reference>
<protein>
    <submittedName>
        <fullName evidence="1">Uncharacterized protein</fullName>
    </submittedName>
</protein>
<comment type="caution">
    <text evidence="1">The sequence shown here is derived from an EMBL/GenBank/DDBJ whole genome shotgun (WGS) entry which is preliminary data.</text>
</comment>
<name>A0AAN7M5T1_TRANT</name>
<dbReference type="PANTHER" id="PTHR48238">
    <property type="entry name" value="BNACNNG09570D PROTEIN"/>
    <property type="match status" value="1"/>
</dbReference>